<accession>A0ABU4MYT3</accession>
<comment type="caution">
    <text evidence="2">The sequence shown here is derived from an EMBL/GenBank/DDBJ whole genome shotgun (WGS) entry which is preliminary data.</text>
</comment>
<dbReference type="Proteomes" id="UP001282474">
    <property type="component" value="Unassembled WGS sequence"/>
</dbReference>
<protein>
    <submittedName>
        <fullName evidence="2">Helix-turn-helix domain-containing protein</fullName>
    </submittedName>
</protein>
<feature type="region of interest" description="Disordered" evidence="1">
    <location>
        <begin position="63"/>
        <end position="85"/>
    </location>
</feature>
<gene>
    <name evidence="2" type="ORF">PV383_36085</name>
</gene>
<dbReference type="RefSeq" id="WP_193382871.1">
    <property type="nucleotide sequence ID" value="NZ_JABXWI010000031.1"/>
</dbReference>
<keyword evidence="3" id="KW-1185">Reference proteome</keyword>
<evidence type="ECO:0000256" key="1">
    <source>
        <dbReference type="SAM" id="MobiDB-lite"/>
    </source>
</evidence>
<sequence length="97" mass="10985">MRIRADVAHLIHQGFNNAEIRERTGLGPHAITAARKRLQRDNAPTRRDATALERLYAEAVPTGRVKDWKPPTGRMPLSPDQQRDNRERLLAALRDAA</sequence>
<proteinExistence type="predicted"/>
<dbReference type="EMBL" id="JARAWJ010000039">
    <property type="protein sequence ID" value="MDX3042564.1"/>
    <property type="molecule type" value="Genomic_DNA"/>
</dbReference>
<reference evidence="2 3" key="1">
    <citation type="journal article" date="2023" name="Microb. Genom.">
        <title>Mesoterricola silvestris gen. nov., sp. nov., Mesoterricola sediminis sp. nov., Geothrix oryzae sp. nov., Geothrix edaphica sp. nov., Geothrix rubra sp. nov., and Geothrix limicola sp. nov., six novel members of Acidobacteriota isolated from soils.</title>
        <authorList>
            <person name="Weisberg A.J."/>
            <person name="Pearce E."/>
            <person name="Kramer C.G."/>
            <person name="Chang J.H."/>
            <person name="Clarke C.R."/>
        </authorList>
    </citation>
    <scope>NUCLEOTIDE SEQUENCE [LARGE SCALE GENOMIC DNA]</scope>
    <source>
        <strain evidence="2 3">NE20-4-1</strain>
    </source>
</reference>
<evidence type="ECO:0000313" key="3">
    <source>
        <dbReference type="Proteomes" id="UP001282474"/>
    </source>
</evidence>
<name>A0ABU4MYT3_9ACTN</name>
<evidence type="ECO:0000313" key="2">
    <source>
        <dbReference type="EMBL" id="MDX3042564.1"/>
    </source>
</evidence>
<organism evidence="2 3">
    <name type="scientific">Streptomyces caniscabiei</name>
    <dbReference type="NCBI Taxonomy" id="2746961"/>
    <lineage>
        <taxon>Bacteria</taxon>
        <taxon>Bacillati</taxon>
        <taxon>Actinomycetota</taxon>
        <taxon>Actinomycetes</taxon>
        <taxon>Kitasatosporales</taxon>
        <taxon>Streptomycetaceae</taxon>
        <taxon>Streptomyces</taxon>
    </lineage>
</organism>